<evidence type="ECO:0000256" key="3">
    <source>
        <dbReference type="ARBA" id="ARBA00023125"/>
    </source>
</evidence>
<evidence type="ECO:0000256" key="4">
    <source>
        <dbReference type="ARBA" id="ARBA00023163"/>
    </source>
</evidence>
<dbReference type="Pfam" id="PF01429">
    <property type="entry name" value="MBD"/>
    <property type="match status" value="1"/>
</dbReference>
<evidence type="ECO:0000313" key="7">
    <source>
        <dbReference type="EMBL" id="MED6133214.1"/>
    </source>
</evidence>
<evidence type="ECO:0000256" key="1">
    <source>
        <dbReference type="ARBA" id="ARBA00004123"/>
    </source>
</evidence>
<feature type="domain" description="MBD" evidence="6">
    <location>
        <begin position="1"/>
        <end position="68"/>
    </location>
</feature>
<accession>A0ABU6SAG3</accession>
<organism evidence="7 8">
    <name type="scientific">Stylosanthes scabra</name>
    <dbReference type="NCBI Taxonomy" id="79078"/>
    <lineage>
        <taxon>Eukaryota</taxon>
        <taxon>Viridiplantae</taxon>
        <taxon>Streptophyta</taxon>
        <taxon>Embryophyta</taxon>
        <taxon>Tracheophyta</taxon>
        <taxon>Spermatophyta</taxon>
        <taxon>Magnoliopsida</taxon>
        <taxon>eudicotyledons</taxon>
        <taxon>Gunneridae</taxon>
        <taxon>Pentapetalae</taxon>
        <taxon>rosids</taxon>
        <taxon>fabids</taxon>
        <taxon>Fabales</taxon>
        <taxon>Fabaceae</taxon>
        <taxon>Papilionoideae</taxon>
        <taxon>50 kb inversion clade</taxon>
        <taxon>dalbergioids sensu lato</taxon>
        <taxon>Dalbergieae</taxon>
        <taxon>Pterocarpus clade</taxon>
        <taxon>Stylosanthes</taxon>
    </lineage>
</organism>
<gene>
    <name evidence="7" type="ORF">PIB30_026406</name>
</gene>
<keyword evidence="2" id="KW-0805">Transcription regulation</keyword>
<comment type="caution">
    <text evidence="7">The sequence shown here is derived from an EMBL/GenBank/DDBJ whole genome shotgun (WGS) entry which is preliminary data.</text>
</comment>
<keyword evidence="4" id="KW-0804">Transcription</keyword>
<proteinExistence type="predicted"/>
<keyword evidence="5" id="KW-0539">Nucleus</keyword>
<evidence type="ECO:0000313" key="8">
    <source>
        <dbReference type="Proteomes" id="UP001341840"/>
    </source>
</evidence>
<dbReference type="InterPro" id="IPR016177">
    <property type="entry name" value="DNA-bd_dom_sf"/>
</dbReference>
<dbReference type="SUPFAM" id="SSF54171">
    <property type="entry name" value="DNA-binding domain"/>
    <property type="match status" value="1"/>
</dbReference>
<evidence type="ECO:0000259" key="6">
    <source>
        <dbReference type="PROSITE" id="PS50982"/>
    </source>
</evidence>
<reference evidence="7 8" key="1">
    <citation type="journal article" date="2023" name="Plants (Basel)">
        <title>Bridging the Gap: Combining Genomics and Transcriptomics Approaches to Understand Stylosanthes scabra, an Orphan Legume from the Brazilian Caatinga.</title>
        <authorList>
            <person name="Ferreira-Neto J.R.C."/>
            <person name="da Silva M.D."/>
            <person name="Binneck E."/>
            <person name="de Melo N.F."/>
            <person name="da Silva R.H."/>
            <person name="de Melo A.L.T.M."/>
            <person name="Pandolfi V."/>
            <person name="Bustamante F.O."/>
            <person name="Brasileiro-Vidal A.C."/>
            <person name="Benko-Iseppon A.M."/>
        </authorList>
    </citation>
    <scope>NUCLEOTIDE SEQUENCE [LARGE SCALE GENOMIC DNA]</scope>
    <source>
        <tissue evidence="7">Leaves</tissue>
    </source>
</reference>
<comment type="subcellular location">
    <subcellularLocation>
        <location evidence="1">Nucleus</location>
    </subcellularLocation>
</comment>
<dbReference type="PROSITE" id="PS50982">
    <property type="entry name" value="MBD"/>
    <property type="match status" value="1"/>
</dbReference>
<name>A0ABU6SAG3_9FABA</name>
<keyword evidence="8" id="KW-1185">Reference proteome</keyword>
<protein>
    <recommendedName>
        <fullName evidence="6">MBD domain-containing protein</fullName>
    </recommendedName>
</protein>
<dbReference type="InterPro" id="IPR001739">
    <property type="entry name" value="Methyl_CpG_DNA-bd"/>
</dbReference>
<sequence>MASQSDKTNLIPTGWTLESYVNEDGSKTLFYCCPATGQHFETYFELMRYVKFAQTHGIGIYNLEAAKSVRRIESQETERDLARSEQIASLSLPRKLSSNPNSSNF</sequence>
<evidence type="ECO:0000256" key="2">
    <source>
        <dbReference type="ARBA" id="ARBA00023015"/>
    </source>
</evidence>
<dbReference type="Proteomes" id="UP001341840">
    <property type="component" value="Unassembled WGS sequence"/>
</dbReference>
<keyword evidence="3" id="KW-0238">DNA-binding</keyword>
<dbReference type="EMBL" id="JASCZI010060514">
    <property type="protein sequence ID" value="MED6133214.1"/>
    <property type="molecule type" value="Genomic_DNA"/>
</dbReference>
<evidence type="ECO:0000256" key="5">
    <source>
        <dbReference type="ARBA" id="ARBA00023242"/>
    </source>
</evidence>